<dbReference type="SUPFAM" id="SSF51735">
    <property type="entry name" value="NAD(P)-binding Rossmann-fold domains"/>
    <property type="match status" value="1"/>
</dbReference>
<dbReference type="GeneID" id="97348687"/>
<organism evidence="1 2">
    <name type="scientific">Bacillus infantis</name>
    <dbReference type="NCBI Taxonomy" id="324767"/>
    <lineage>
        <taxon>Bacteria</taxon>
        <taxon>Bacillati</taxon>
        <taxon>Bacillota</taxon>
        <taxon>Bacilli</taxon>
        <taxon>Bacillales</taxon>
        <taxon>Bacillaceae</taxon>
        <taxon>Bacillus</taxon>
    </lineage>
</organism>
<evidence type="ECO:0000313" key="2">
    <source>
        <dbReference type="Proteomes" id="UP000323732"/>
    </source>
</evidence>
<sequence length="268" mass="29755">MNRAIVVGAYEFLGFHLAMKLLDRGLEVTGIVPGSRGDDRYTADKELLVGRNANFTVFSEADWKANGSIEEPHLIFLSLYDFYFREETELSLWEGMFGHLEASIEETRSKPVILMPVQYYEAGNEGNCHSGALKIYLPTLFGLWQPSAFAFQRAIEGLENKDNTMLEHKGDAIHAAEAAEGIIEAAATEETGSLLLWSGEKGRWGKCAKHLGMKEPADCSPAIAPEADRKIIKEQIPYHIVLDKQQEYVKRSADSSSRLSGPGSPKVF</sequence>
<name>A0A5D4SHQ0_9BACI</name>
<proteinExistence type="predicted"/>
<dbReference type="InterPro" id="IPR036291">
    <property type="entry name" value="NAD(P)-bd_dom_sf"/>
</dbReference>
<dbReference type="RefSeq" id="WP_009794079.1">
    <property type="nucleotide sequence ID" value="NZ_CP160000.1"/>
</dbReference>
<gene>
    <name evidence="1" type="ORF">FZD47_13960</name>
</gene>
<comment type="caution">
    <text evidence="1">The sequence shown here is derived from an EMBL/GenBank/DDBJ whole genome shotgun (WGS) entry which is preliminary data.</text>
</comment>
<accession>A0A5D4SHQ0</accession>
<dbReference type="Proteomes" id="UP000323732">
    <property type="component" value="Unassembled WGS sequence"/>
</dbReference>
<dbReference type="EMBL" id="VTES01000004">
    <property type="protein sequence ID" value="TYS62779.1"/>
    <property type="molecule type" value="Genomic_DNA"/>
</dbReference>
<protein>
    <submittedName>
        <fullName evidence="1">NAD(P)-dependent oxidoreductase</fullName>
    </submittedName>
</protein>
<dbReference type="AlphaFoldDB" id="A0A5D4SHQ0"/>
<evidence type="ECO:0000313" key="1">
    <source>
        <dbReference type="EMBL" id="TYS62779.1"/>
    </source>
</evidence>
<reference evidence="1 2" key="1">
    <citation type="submission" date="2019-08" db="EMBL/GenBank/DDBJ databases">
        <title>Bacillus genomes from the desert of Cuatro Cienegas, Coahuila.</title>
        <authorList>
            <person name="Olmedo-Alvarez G."/>
        </authorList>
    </citation>
    <scope>NUCLEOTIDE SEQUENCE [LARGE SCALE GENOMIC DNA]</scope>
    <source>
        <strain evidence="1 2">CH37_1T</strain>
    </source>
</reference>